<evidence type="ECO:0000256" key="2">
    <source>
        <dbReference type="ARBA" id="ARBA00023033"/>
    </source>
</evidence>
<accession>A0A2H1WP11</accession>
<reference evidence="3" key="1">
    <citation type="submission" date="2016-07" db="EMBL/GenBank/DDBJ databases">
        <authorList>
            <person name="Bretaudeau A."/>
        </authorList>
    </citation>
    <scope>NUCLEOTIDE SEQUENCE</scope>
    <source>
        <strain evidence="3">Rice</strain>
        <tissue evidence="3">Whole body</tissue>
    </source>
</reference>
<evidence type="ECO:0000313" key="3">
    <source>
        <dbReference type="EMBL" id="SOQ54682.1"/>
    </source>
</evidence>
<dbReference type="Pfam" id="PF00067">
    <property type="entry name" value="p450"/>
    <property type="match status" value="1"/>
</dbReference>
<gene>
    <name evidence="3" type="primary">SFRICE028456.2</name>
    <name evidence="3" type="ORF">SFRICE_028456.2</name>
</gene>
<name>A0A2H1WP11_SPOFR</name>
<keyword evidence="2" id="KW-0560">Oxidoreductase</keyword>
<comment type="similarity">
    <text evidence="1">Belongs to the cytochrome P450 family.</text>
</comment>
<evidence type="ECO:0000256" key="1">
    <source>
        <dbReference type="ARBA" id="ARBA00010617"/>
    </source>
</evidence>
<keyword evidence="2" id="KW-0503">Monooxygenase</keyword>
<dbReference type="SUPFAM" id="SSF48264">
    <property type="entry name" value="Cytochrome P450"/>
    <property type="match status" value="1"/>
</dbReference>
<dbReference type="AlphaFoldDB" id="A0A2H1WP11"/>
<dbReference type="GO" id="GO:0016705">
    <property type="term" value="F:oxidoreductase activity, acting on paired donors, with incorporation or reduction of molecular oxygen"/>
    <property type="evidence" value="ECO:0007669"/>
    <property type="project" value="InterPro"/>
</dbReference>
<dbReference type="GO" id="GO:0004497">
    <property type="term" value="F:monooxygenase activity"/>
    <property type="evidence" value="ECO:0007669"/>
    <property type="project" value="UniProtKB-KW"/>
</dbReference>
<sequence length="101" mass="11596">MYRSESIKSIEVFGDNEELTKYDLPKLVYLEAVIKEVLRLYSIVPWVARQIDTDIVFSEIYIKGWKYMCSGVIQSSPSPLLGTRCKGIQTGAMVESRHITY</sequence>
<proteinExistence type="inferred from homology"/>
<dbReference type="GO" id="GO:0020037">
    <property type="term" value="F:heme binding"/>
    <property type="evidence" value="ECO:0007669"/>
    <property type="project" value="InterPro"/>
</dbReference>
<dbReference type="InterPro" id="IPR036396">
    <property type="entry name" value="Cyt_P450_sf"/>
</dbReference>
<organism evidence="3">
    <name type="scientific">Spodoptera frugiperda</name>
    <name type="common">Fall armyworm</name>
    <dbReference type="NCBI Taxonomy" id="7108"/>
    <lineage>
        <taxon>Eukaryota</taxon>
        <taxon>Metazoa</taxon>
        <taxon>Ecdysozoa</taxon>
        <taxon>Arthropoda</taxon>
        <taxon>Hexapoda</taxon>
        <taxon>Insecta</taxon>
        <taxon>Pterygota</taxon>
        <taxon>Neoptera</taxon>
        <taxon>Endopterygota</taxon>
        <taxon>Lepidoptera</taxon>
        <taxon>Glossata</taxon>
        <taxon>Ditrysia</taxon>
        <taxon>Noctuoidea</taxon>
        <taxon>Noctuidae</taxon>
        <taxon>Amphipyrinae</taxon>
        <taxon>Spodoptera</taxon>
    </lineage>
</organism>
<dbReference type="EMBL" id="ODYU01009933">
    <property type="protein sequence ID" value="SOQ54682.1"/>
    <property type="molecule type" value="Genomic_DNA"/>
</dbReference>
<dbReference type="Gene3D" id="1.10.630.10">
    <property type="entry name" value="Cytochrome P450"/>
    <property type="match status" value="1"/>
</dbReference>
<dbReference type="GO" id="GO:0005506">
    <property type="term" value="F:iron ion binding"/>
    <property type="evidence" value="ECO:0007669"/>
    <property type="project" value="InterPro"/>
</dbReference>
<protein>
    <submittedName>
        <fullName evidence="3">SFRICE028456.2</fullName>
    </submittedName>
</protein>
<dbReference type="InterPro" id="IPR001128">
    <property type="entry name" value="Cyt_P450"/>
</dbReference>